<comment type="caution">
    <text evidence="1">The sequence shown here is derived from an EMBL/GenBank/DDBJ whole genome shotgun (WGS) entry which is preliminary data.</text>
</comment>
<organism evidence="1 2">
    <name type="scientific">Helicobacter didelphidarum</name>
    <dbReference type="NCBI Taxonomy" id="2040648"/>
    <lineage>
        <taxon>Bacteria</taxon>
        <taxon>Pseudomonadati</taxon>
        <taxon>Campylobacterota</taxon>
        <taxon>Epsilonproteobacteria</taxon>
        <taxon>Campylobacterales</taxon>
        <taxon>Helicobacteraceae</taxon>
        <taxon>Helicobacter</taxon>
    </lineage>
</organism>
<gene>
    <name evidence="1" type="ORF">CQA53_03765</name>
</gene>
<dbReference type="RefSeq" id="WP_115542698.1">
    <property type="nucleotide sequence ID" value="NZ_NXLQ01000005.1"/>
</dbReference>
<dbReference type="AlphaFoldDB" id="A0A3D8IMX6"/>
<evidence type="ECO:0000313" key="1">
    <source>
        <dbReference type="EMBL" id="RDU66350.1"/>
    </source>
</evidence>
<sequence>MDNNKKLLGKYELCSEWSDGKDEKYEICEAKALNKAYEILRKRKDTNPATNILQSNNHIANIHESNNTPNTKHTQKTTLSQQNIALTLTDSYGGGGGAGLASQR</sequence>
<name>A0A3D8IMX6_9HELI</name>
<dbReference type="EMBL" id="NXLQ01000005">
    <property type="protein sequence ID" value="RDU66350.1"/>
    <property type="molecule type" value="Genomic_DNA"/>
</dbReference>
<dbReference type="Proteomes" id="UP000256379">
    <property type="component" value="Unassembled WGS sequence"/>
</dbReference>
<protein>
    <submittedName>
        <fullName evidence="1">Uncharacterized protein</fullName>
    </submittedName>
</protein>
<evidence type="ECO:0000313" key="2">
    <source>
        <dbReference type="Proteomes" id="UP000256379"/>
    </source>
</evidence>
<reference evidence="1 2" key="1">
    <citation type="submission" date="2018-04" db="EMBL/GenBank/DDBJ databases">
        <title>Novel Campyloabacter and Helicobacter Species and Strains.</title>
        <authorList>
            <person name="Mannion A.J."/>
            <person name="Shen Z."/>
            <person name="Fox J.G."/>
        </authorList>
    </citation>
    <scope>NUCLEOTIDE SEQUENCE [LARGE SCALE GENOMIC DNA]</scope>
    <source>
        <strain evidence="1 2">MIT 17-337</strain>
    </source>
</reference>
<proteinExistence type="predicted"/>
<keyword evidence="2" id="KW-1185">Reference proteome</keyword>
<accession>A0A3D8IMX6</accession>